<accession>A0A9X2EHW2</accession>
<organism evidence="2 3">
    <name type="scientific">Nocardia pulmonis</name>
    <dbReference type="NCBI Taxonomy" id="2951408"/>
    <lineage>
        <taxon>Bacteria</taxon>
        <taxon>Bacillati</taxon>
        <taxon>Actinomycetota</taxon>
        <taxon>Actinomycetes</taxon>
        <taxon>Mycobacteriales</taxon>
        <taxon>Nocardiaceae</taxon>
        <taxon>Nocardia</taxon>
    </lineage>
</organism>
<evidence type="ECO:0000313" key="3">
    <source>
        <dbReference type="Proteomes" id="UP001139157"/>
    </source>
</evidence>
<comment type="caution">
    <text evidence="2">The sequence shown here is derived from an EMBL/GenBank/DDBJ whole genome shotgun (WGS) entry which is preliminary data.</text>
</comment>
<evidence type="ECO:0000256" key="1">
    <source>
        <dbReference type="SAM" id="MobiDB-lite"/>
    </source>
</evidence>
<reference evidence="2" key="1">
    <citation type="submission" date="2022-06" db="EMBL/GenBank/DDBJ databases">
        <title>Novel species in genus nocardia.</title>
        <authorList>
            <person name="Li F."/>
        </authorList>
    </citation>
    <scope>NUCLEOTIDE SEQUENCE</scope>
    <source>
        <strain evidence="2">CDC141</strain>
    </source>
</reference>
<sequence>MPRQDPQHTETGEAADKIREANAEDTMPMSREQLLEALSPEPIDNRSDTERRLRQED</sequence>
<feature type="compositionally biased region" description="Basic and acidic residues" evidence="1">
    <location>
        <begin position="43"/>
        <end position="57"/>
    </location>
</feature>
<feature type="region of interest" description="Disordered" evidence="1">
    <location>
        <begin position="1"/>
        <end position="57"/>
    </location>
</feature>
<evidence type="ECO:0000313" key="2">
    <source>
        <dbReference type="EMBL" id="MCM6778968.1"/>
    </source>
</evidence>
<dbReference type="AlphaFoldDB" id="A0A9X2EHW2"/>
<dbReference type="RefSeq" id="WP_251918749.1">
    <property type="nucleotide sequence ID" value="NZ_JAMRXG010000031.1"/>
</dbReference>
<proteinExistence type="predicted"/>
<dbReference type="Proteomes" id="UP001139157">
    <property type="component" value="Unassembled WGS sequence"/>
</dbReference>
<feature type="compositionally biased region" description="Basic and acidic residues" evidence="1">
    <location>
        <begin position="1"/>
        <end position="22"/>
    </location>
</feature>
<evidence type="ECO:0008006" key="4">
    <source>
        <dbReference type="Google" id="ProtNLM"/>
    </source>
</evidence>
<dbReference type="EMBL" id="JAMRXG010000031">
    <property type="protein sequence ID" value="MCM6778968.1"/>
    <property type="molecule type" value="Genomic_DNA"/>
</dbReference>
<name>A0A9X2EHW2_9NOCA</name>
<protein>
    <recommendedName>
        <fullName evidence="4">DUF3072 domain-containing protein</fullName>
    </recommendedName>
</protein>
<keyword evidence="3" id="KW-1185">Reference proteome</keyword>
<gene>
    <name evidence="2" type="ORF">NDR86_36375</name>
</gene>